<proteinExistence type="predicted"/>
<protein>
    <submittedName>
        <fullName evidence="1">HAD family hydrolase</fullName>
    </submittedName>
</protein>
<dbReference type="InterPro" id="IPR023198">
    <property type="entry name" value="PGP-like_dom2"/>
</dbReference>
<name>A0ABS6KCH7_9FIRM</name>
<dbReference type="EMBL" id="JAHQCX010000017">
    <property type="protein sequence ID" value="MBU9728226.1"/>
    <property type="molecule type" value="Genomic_DNA"/>
</dbReference>
<dbReference type="SUPFAM" id="SSF56784">
    <property type="entry name" value="HAD-like"/>
    <property type="match status" value="1"/>
</dbReference>
<dbReference type="PANTHER" id="PTHR43434:SF26">
    <property type="entry name" value="PYROPHOSPHATASE PPAX"/>
    <property type="match status" value="1"/>
</dbReference>
<accession>A0ABS6KCH7</accession>
<organism evidence="1 2">
    <name type="scientific">Diplocloster modestus</name>
    <dbReference type="NCBI Taxonomy" id="2850322"/>
    <lineage>
        <taxon>Bacteria</taxon>
        <taxon>Bacillati</taxon>
        <taxon>Bacillota</taxon>
        <taxon>Clostridia</taxon>
        <taxon>Lachnospirales</taxon>
        <taxon>Lachnospiraceae</taxon>
        <taxon>Diplocloster</taxon>
    </lineage>
</organism>
<dbReference type="RefSeq" id="WP_158354915.1">
    <property type="nucleotide sequence ID" value="NZ_JAHQCX010000017.1"/>
</dbReference>
<dbReference type="SFLD" id="SFLDS00003">
    <property type="entry name" value="Haloacid_Dehalogenase"/>
    <property type="match status" value="1"/>
</dbReference>
<reference evidence="1 2" key="1">
    <citation type="submission" date="2021-06" db="EMBL/GenBank/DDBJ databases">
        <title>Description of novel taxa of the family Lachnospiraceae.</title>
        <authorList>
            <person name="Chaplin A.V."/>
            <person name="Sokolova S.R."/>
            <person name="Pikina A.P."/>
            <person name="Korzhanova M."/>
            <person name="Belova V."/>
            <person name="Korostin D."/>
            <person name="Efimov B.A."/>
        </authorList>
    </citation>
    <scope>NUCLEOTIDE SEQUENCE [LARGE SCALE GENOMIC DNA]</scope>
    <source>
        <strain evidence="1 2">ASD4241</strain>
    </source>
</reference>
<dbReference type="PANTHER" id="PTHR43434">
    <property type="entry name" value="PHOSPHOGLYCOLATE PHOSPHATASE"/>
    <property type="match status" value="1"/>
</dbReference>
<dbReference type="InterPro" id="IPR050155">
    <property type="entry name" value="HAD-like_hydrolase_sf"/>
</dbReference>
<dbReference type="Proteomes" id="UP001314681">
    <property type="component" value="Unassembled WGS sequence"/>
</dbReference>
<dbReference type="Gene3D" id="3.40.50.1000">
    <property type="entry name" value="HAD superfamily/HAD-like"/>
    <property type="match status" value="1"/>
</dbReference>
<evidence type="ECO:0000313" key="2">
    <source>
        <dbReference type="Proteomes" id="UP001314681"/>
    </source>
</evidence>
<gene>
    <name evidence="1" type="ORF">KTH90_19680</name>
</gene>
<dbReference type="InterPro" id="IPR006439">
    <property type="entry name" value="HAD-SF_hydro_IA"/>
</dbReference>
<dbReference type="InterPro" id="IPR023214">
    <property type="entry name" value="HAD_sf"/>
</dbReference>
<dbReference type="Gene3D" id="1.10.150.240">
    <property type="entry name" value="Putative phosphatase, domain 2"/>
    <property type="match status" value="1"/>
</dbReference>
<dbReference type="InterPro" id="IPR036412">
    <property type="entry name" value="HAD-like_sf"/>
</dbReference>
<dbReference type="Pfam" id="PF13419">
    <property type="entry name" value="HAD_2"/>
    <property type="match status" value="1"/>
</dbReference>
<dbReference type="GO" id="GO:0016787">
    <property type="term" value="F:hydrolase activity"/>
    <property type="evidence" value="ECO:0007669"/>
    <property type="project" value="UniProtKB-KW"/>
</dbReference>
<dbReference type="InterPro" id="IPR041492">
    <property type="entry name" value="HAD_2"/>
</dbReference>
<dbReference type="NCBIfam" id="TIGR01549">
    <property type="entry name" value="HAD-SF-IA-v1"/>
    <property type="match status" value="1"/>
</dbReference>
<sequence>MKYKNYIFDLDGTLIDTEQAVLKTWQFTLKEYGYDFSINDVRVVLGVTTDIGLQKLNATVDSEFINHWQKNYEVFASDSDYFAGAKEMLLKLKSLKCQVGAVSSRSKNEYAMYFNSFDFDKIMDFVVLEEDTEKHKPDAEPLLKFIEMSKSNPTESIYIGDMPTDVLCAKNAGITAALVKWNGSNVEGSNADLVFNSMDEVIVLAN</sequence>
<comment type="caution">
    <text evidence="1">The sequence shown here is derived from an EMBL/GenBank/DDBJ whole genome shotgun (WGS) entry which is preliminary data.</text>
</comment>
<evidence type="ECO:0000313" key="1">
    <source>
        <dbReference type="EMBL" id="MBU9728226.1"/>
    </source>
</evidence>
<dbReference type="SFLD" id="SFLDG01129">
    <property type="entry name" value="C1.5:_HAD__Beta-PGM__Phosphata"/>
    <property type="match status" value="1"/>
</dbReference>
<keyword evidence="1" id="KW-0378">Hydrolase</keyword>
<keyword evidence="2" id="KW-1185">Reference proteome</keyword>